<feature type="non-terminal residue" evidence="2">
    <location>
        <position position="1"/>
    </location>
</feature>
<keyword evidence="3" id="KW-1185">Reference proteome</keyword>
<feature type="transmembrane region" description="Helical" evidence="1">
    <location>
        <begin position="31"/>
        <end position="53"/>
    </location>
</feature>
<reference evidence="3" key="2">
    <citation type="submission" date="2015-01" db="EMBL/GenBank/DDBJ databases">
        <title>Evolutionary Origins and Diversification of the Mycorrhizal Mutualists.</title>
        <authorList>
            <consortium name="DOE Joint Genome Institute"/>
            <consortium name="Mycorrhizal Genomics Consortium"/>
            <person name="Kohler A."/>
            <person name="Kuo A."/>
            <person name="Nagy L.G."/>
            <person name="Floudas D."/>
            <person name="Copeland A."/>
            <person name="Barry K.W."/>
            <person name="Cichocki N."/>
            <person name="Veneault-Fourrey C."/>
            <person name="LaButti K."/>
            <person name="Lindquist E.A."/>
            <person name="Lipzen A."/>
            <person name="Lundell T."/>
            <person name="Morin E."/>
            <person name="Murat C."/>
            <person name="Riley R."/>
            <person name="Ohm R."/>
            <person name="Sun H."/>
            <person name="Tunlid A."/>
            <person name="Henrissat B."/>
            <person name="Grigoriev I.V."/>
            <person name="Hibbett D.S."/>
            <person name="Martin F."/>
        </authorList>
    </citation>
    <scope>NUCLEOTIDE SEQUENCE [LARGE SCALE GENOMIC DNA]</scope>
    <source>
        <strain evidence="3">Ve08.2h10</strain>
    </source>
</reference>
<accession>A0A0D0E0E9</accession>
<keyword evidence="1" id="KW-0812">Transmembrane</keyword>
<dbReference type="Proteomes" id="UP000054538">
    <property type="component" value="Unassembled WGS sequence"/>
</dbReference>
<protein>
    <submittedName>
        <fullName evidence="2">Unplaced genomic scaffold scaffold_146, whole genome shotgun sequence</fullName>
    </submittedName>
</protein>
<sequence length="55" mass="6283">DESVDTELQCQGTCQHSIDNLTVYIGHLSTWLTQFCIADMFLSVCMHSLPWIITH</sequence>
<reference evidence="2 3" key="1">
    <citation type="submission" date="2014-04" db="EMBL/GenBank/DDBJ databases">
        <authorList>
            <consortium name="DOE Joint Genome Institute"/>
            <person name="Kuo A."/>
            <person name="Kohler A."/>
            <person name="Jargeat P."/>
            <person name="Nagy L.G."/>
            <person name="Floudas D."/>
            <person name="Copeland A."/>
            <person name="Barry K.W."/>
            <person name="Cichocki N."/>
            <person name="Veneault-Fourrey C."/>
            <person name="LaButti K."/>
            <person name="Lindquist E.A."/>
            <person name="Lipzen A."/>
            <person name="Lundell T."/>
            <person name="Morin E."/>
            <person name="Murat C."/>
            <person name="Sun H."/>
            <person name="Tunlid A."/>
            <person name="Henrissat B."/>
            <person name="Grigoriev I.V."/>
            <person name="Hibbett D.S."/>
            <person name="Martin F."/>
            <person name="Nordberg H.P."/>
            <person name="Cantor M.N."/>
            <person name="Hua S.X."/>
        </authorList>
    </citation>
    <scope>NUCLEOTIDE SEQUENCE [LARGE SCALE GENOMIC DNA]</scope>
    <source>
        <strain evidence="2 3">Ve08.2h10</strain>
    </source>
</reference>
<gene>
    <name evidence="2" type="ORF">PAXRUDRAFT_137712</name>
</gene>
<keyword evidence="1" id="KW-0472">Membrane</keyword>
<evidence type="ECO:0000313" key="3">
    <source>
        <dbReference type="Proteomes" id="UP000054538"/>
    </source>
</evidence>
<name>A0A0D0E0E9_9AGAM</name>
<dbReference type="HOGENOM" id="CLU_3038013_0_0_1"/>
<dbReference type="EMBL" id="KN824968">
    <property type="protein sequence ID" value="KIK96796.1"/>
    <property type="molecule type" value="Genomic_DNA"/>
</dbReference>
<organism evidence="2 3">
    <name type="scientific">Paxillus rubicundulus Ve08.2h10</name>
    <dbReference type="NCBI Taxonomy" id="930991"/>
    <lineage>
        <taxon>Eukaryota</taxon>
        <taxon>Fungi</taxon>
        <taxon>Dikarya</taxon>
        <taxon>Basidiomycota</taxon>
        <taxon>Agaricomycotina</taxon>
        <taxon>Agaricomycetes</taxon>
        <taxon>Agaricomycetidae</taxon>
        <taxon>Boletales</taxon>
        <taxon>Paxilineae</taxon>
        <taxon>Paxillaceae</taxon>
        <taxon>Paxillus</taxon>
    </lineage>
</organism>
<dbReference type="AlphaFoldDB" id="A0A0D0E0E9"/>
<proteinExistence type="predicted"/>
<evidence type="ECO:0000256" key="1">
    <source>
        <dbReference type="SAM" id="Phobius"/>
    </source>
</evidence>
<keyword evidence="1" id="KW-1133">Transmembrane helix</keyword>
<dbReference type="InParanoid" id="A0A0D0E0E9"/>
<evidence type="ECO:0000313" key="2">
    <source>
        <dbReference type="EMBL" id="KIK96796.1"/>
    </source>
</evidence>